<dbReference type="AlphaFoldDB" id="A0A3L6FXX6"/>
<organism evidence="1">
    <name type="scientific">Zea mays</name>
    <name type="common">Maize</name>
    <dbReference type="NCBI Taxonomy" id="4577"/>
    <lineage>
        <taxon>Eukaryota</taxon>
        <taxon>Viridiplantae</taxon>
        <taxon>Streptophyta</taxon>
        <taxon>Embryophyta</taxon>
        <taxon>Tracheophyta</taxon>
        <taxon>Spermatophyta</taxon>
        <taxon>Magnoliopsida</taxon>
        <taxon>Liliopsida</taxon>
        <taxon>Poales</taxon>
        <taxon>Poaceae</taxon>
        <taxon>PACMAD clade</taxon>
        <taxon>Panicoideae</taxon>
        <taxon>Andropogonodae</taxon>
        <taxon>Andropogoneae</taxon>
        <taxon>Tripsacinae</taxon>
        <taxon>Zea</taxon>
    </lineage>
</organism>
<gene>
    <name evidence="1" type="ORF">Zm00014a_027745</name>
</gene>
<reference evidence="1" key="1">
    <citation type="journal article" date="2018" name="Nat. Genet.">
        <title>Extensive intraspecific gene order and gene structural variations between Mo17 and other maize genomes.</title>
        <authorList>
            <person name="Sun S."/>
            <person name="Zhou Y."/>
            <person name="Chen J."/>
            <person name="Shi J."/>
            <person name="Zhao H."/>
            <person name="Zhao H."/>
            <person name="Song W."/>
            <person name="Zhang M."/>
            <person name="Cui Y."/>
            <person name="Dong X."/>
            <person name="Liu H."/>
            <person name="Ma X."/>
            <person name="Jiao Y."/>
            <person name="Wang B."/>
            <person name="Wei X."/>
            <person name="Stein J.C."/>
            <person name="Glaubitz J.C."/>
            <person name="Lu F."/>
            <person name="Yu G."/>
            <person name="Liang C."/>
            <person name="Fengler K."/>
            <person name="Li B."/>
            <person name="Rafalski A."/>
            <person name="Schnable P.S."/>
            <person name="Ware D.H."/>
            <person name="Buckler E.S."/>
            <person name="Lai J."/>
        </authorList>
    </citation>
    <scope>NUCLEOTIDE SEQUENCE [LARGE SCALE GENOMIC DNA]</scope>
    <source>
        <tissue evidence="1">Seedling</tissue>
    </source>
</reference>
<accession>A0A3L6FXX6</accession>
<sequence>MAPQCGTDGRYSSVRRASRSLQLIPATRKMGWKLLALTEHGFLIDAPGDEEERAAGAAAETAAAEVEN</sequence>
<comment type="caution">
    <text evidence="1">The sequence shown here is derived from an EMBL/GenBank/DDBJ whole genome shotgun (WGS) entry which is preliminary data.</text>
</comment>
<evidence type="ECO:0000313" key="1">
    <source>
        <dbReference type="EMBL" id="PWZ39738.1"/>
    </source>
</evidence>
<name>A0A3L6FXX6_MAIZE</name>
<proteinExistence type="predicted"/>
<dbReference type="EMBL" id="NCVQ01000003">
    <property type="protein sequence ID" value="PWZ39738.1"/>
    <property type="molecule type" value="Genomic_DNA"/>
</dbReference>
<protein>
    <submittedName>
        <fullName evidence="1">Uncharacterized protein</fullName>
    </submittedName>
</protein>
<dbReference type="Proteomes" id="UP000251960">
    <property type="component" value="Chromosome 2"/>
</dbReference>